<dbReference type="PROSITE" id="PS00411">
    <property type="entry name" value="KINESIN_MOTOR_1"/>
    <property type="match status" value="1"/>
</dbReference>
<organism evidence="10 11">
    <name type="scientific">Funneliformis geosporum</name>
    <dbReference type="NCBI Taxonomy" id="1117311"/>
    <lineage>
        <taxon>Eukaryota</taxon>
        <taxon>Fungi</taxon>
        <taxon>Fungi incertae sedis</taxon>
        <taxon>Mucoromycota</taxon>
        <taxon>Glomeromycotina</taxon>
        <taxon>Glomeromycetes</taxon>
        <taxon>Glomerales</taxon>
        <taxon>Glomeraceae</taxon>
        <taxon>Funneliformis</taxon>
    </lineage>
</organism>
<dbReference type="PRINTS" id="PR00380">
    <property type="entry name" value="KINESINHEAVY"/>
</dbReference>
<name>A0A9W4SJD0_9GLOM</name>
<dbReference type="GO" id="GO:0007018">
    <property type="term" value="P:microtubule-based movement"/>
    <property type="evidence" value="ECO:0007669"/>
    <property type="project" value="InterPro"/>
</dbReference>
<comment type="caution">
    <text evidence="5">Lacks conserved residue(s) required for the propagation of feature annotation.</text>
</comment>
<evidence type="ECO:0000256" key="4">
    <source>
        <dbReference type="ARBA" id="ARBA00023175"/>
    </source>
</evidence>
<dbReference type="PROSITE" id="PS50067">
    <property type="entry name" value="KINESIN_MOTOR_2"/>
    <property type="match status" value="1"/>
</dbReference>
<feature type="coiled-coil region" evidence="7">
    <location>
        <begin position="527"/>
        <end position="643"/>
    </location>
</feature>
<dbReference type="Proteomes" id="UP001153678">
    <property type="component" value="Unassembled WGS sequence"/>
</dbReference>
<dbReference type="AlphaFoldDB" id="A0A9W4SJD0"/>
<dbReference type="OrthoDB" id="3176171at2759"/>
<dbReference type="Pfam" id="PF00225">
    <property type="entry name" value="Kinesin"/>
    <property type="match status" value="1"/>
</dbReference>
<comment type="caution">
    <text evidence="10">The sequence shown here is derived from an EMBL/GenBank/DDBJ whole genome shotgun (WGS) entry which is preliminary data.</text>
</comment>
<dbReference type="InterPro" id="IPR036961">
    <property type="entry name" value="Kinesin_motor_dom_sf"/>
</dbReference>
<gene>
    <name evidence="10" type="ORF">FWILDA_LOCUS5380</name>
</gene>
<evidence type="ECO:0000256" key="7">
    <source>
        <dbReference type="SAM" id="Coils"/>
    </source>
</evidence>
<evidence type="ECO:0000256" key="1">
    <source>
        <dbReference type="ARBA" id="ARBA00022741"/>
    </source>
</evidence>
<dbReference type="SMART" id="SM00129">
    <property type="entry name" value="KISc"/>
    <property type="match status" value="1"/>
</dbReference>
<feature type="region of interest" description="Disordered" evidence="8">
    <location>
        <begin position="272"/>
        <end position="291"/>
    </location>
</feature>
<evidence type="ECO:0000256" key="6">
    <source>
        <dbReference type="RuleBase" id="RU000394"/>
    </source>
</evidence>
<dbReference type="Gene3D" id="3.40.850.10">
    <property type="entry name" value="Kinesin motor domain"/>
    <property type="match status" value="1"/>
</dbReference>
<keyword evidence="2 6" id="KW-0067">ATP-binding</keyword>
<evidence type="ECO:0000256" key="8">
    <source>
        <dbReference type="SAM" id="MobiDB-lite"/>
    </source>
</evidence>
<feature type="domain" description="Kinesin motor" evidence="9">
    <location>
        <begin position="65"/>
        <end position="398"/>
    </location>
</feature>
<evidence type="ECO:0000313" key="10">
    <source>
        <dbReference type="EMBL" id="CAI2172041.1"/>
    </source>
</evidence>
<feature type="compositionally biased region" description="Polar residues" evidence="8">
    <location>
        <begin position="274"/>
        <end position="284"/>
    </location>
</feature>
<dbReference type="GO" id="GO:0003777">
    <property type="term" value="F:microtubule motor activity"/>
    <property type="evidence" value="ECO:0007669"/>
    <property type="project" value="InterPro"/>
</dbReference>
<keyword evidence="1 6" id="KW-0547">Nucleotide-binding</keyword>
<evidence type="ECO:0000256" key="5">
    <source>
        <dbReference type="PROSITE-ProRule" id="PRU00283"/>
    </source>
</evidence>
<evidence type="ECO:0000256" key="3">
    <source>
        <dbReference type="ARBA" id="ARBA00023054"/>
    </source>
</evidence>
<evidence type="ECO:0000259" key="9">
    <source>
        <dbReference type="PROSITE" id="PS50067"/>
    </source>
</evidence>
<dbReference type="PANTHER" id="PTHR47968:SF75">
    <property type="entry name" value="CENTROMERE-ASSOCIATED PROTEIN E"/>
    <property type="match status" value="1"/>
</dbReference>
<comment type="similarity">
    <text evidence="5 6">Belongs to the TRAFAC class myosin-kinesin ATPase superfamily. Kinesin family.</text>
</comment>
<keyword evidence="4 6" id="KW-0505">Motor protein</keyword>
<feature type="region of interest" description="Disordered" evidence="8">
    <location>
        <begin position="1"/>
        <end position="71"/>
    </location>
</feature>
<feature type="coiled-coil region" evidence="7">
    <location>
        <begin position="407"/>
        <end position="475"/>
    </location>
</feature>
<reference evidence="10" key="1">
    <citation type="submission" date="2022-08" db="EMBL/GenBank/DDBJ databases">
        <authorList>
            <person name="Kallberg Y."/>
            <person name="Tangrot J."/>
            <person name="Rosling A."/>
        </authorList>
    </citation>
    <scope>NUCLEOTIDE SEQUENCE</scope>
    <source>
        <strain evidence="10">Wild A</strain>
    </source>
</reference>
<evidence type="ECO:0000313" key="11">
    <source>
        <dbReference type="Proteomes" id="UP001153678"/>
    </source>
</evidence>
<sequence>MSYSIKRTFSRARSPQPPKATPSISSTLTPASPSTISETPKQSANSIRNSPSPSPAQNQSSTRQNVKVTVRVRPPNAVEMSRGETEVWEIDNKLQKLSILTDYCERYRKQVAEYFYDAVFTGSNNKILFEKGVRDTVRSTMEGYNGTVFAYGQTSSDDGTDSQPGVIPQAVDCVFSYIRECQEKEFLLRVSYMEIYNETVRDLLSPETEDLRIHEDKRRGVYVSPLKEVVVSTPKQVLKEIMKGEANRHMSATDWNERSSRSHTIFQMVIESTAKGSSPPTSHRYSAAGPKMSGTSVSLSVLNLIDLAGSEKATTSMDRRKEGAFINKSLLTLGTVISKLTDNNGGHIPFRDSKLTRILQNSLSGNARVSVICTISPSAINIEESQNTLKFAARVKKVVTKAHTNAVMDDKALLQKYRIEIEELKAKLEITNVSNDKENDKEKETELSQMLAQEKAKHEEQMMEAQLVRTALKERIDHLTKLILNNSSFSGSQSRKVLVEPNEMEQTNNLTTNPRFEKQIEEKDAKLALLTSELDNKNKIIEQLTTELNAAKRTTDIKEQRDVEKLQKTTQELEIVIEELQEKIRILENGKKGHSRNGSGRDFIGSTEHVELRKTIQRQREFISELEEEIKSNRNIIAIHKEMLHKAELSQLQSKTMNRTNGRHMENGTYNVKQTDKIKSANSDNIGNDRNDDVLLKNGLIISDEAILIFLLFTFSNFITVG</sequence>
<dbReference type="InterPro" id="IPR001752">
    <property type="entry name" value="Kinesin_motor_dom"/>
</dbReference>
<proteinExistence type="inferred from homology"/>
<dbReference type="InterPro" id="IPR027417">
    <property type="entry name" value="P-loop_NTPase"/>
</dbReference>
<dbReference type="PANTHER" id="PTHR47968">
    <property type="entry name" value="CENTROMERE PROTEIN E"/>
    <property type="match status" value="1"/>
</dbReference>
<dbReference type="InterPro" id="IPR019821">
    <property type="entry name" value="Kinesin_motor_CS"/>
</dbReference>
<accession>A0A9W4SJD0</accession>
<dbReference type="GO" id="GO:0005874">
    <property type="term" value="C:microtubule"/>
    <property type="evidence" value="ECO:0007669"/>
    <property type="project" value="UniProtKB-KW"/>
</dbReference>
<evidence type="ECO:0000256" key="2">
    <source>
        <dbReference type="ARBA" id="ARBA00022840"/>
    </source>
</evidence>
<dbReference type="GO" id="GO:0005524">
    <property type="term" value="F:ATP binding"/>
    <property type="evidence" value="ECO:0007669"/>
    <property type="project" value="UniProtKB-KW"/>
</dbReference>
<dbReference type="EMBL" id="CAMKVN010000890">
    <property type="protein sequence ID" value="CAI2172041.1"/>
    <property type="molecule type" value="Genomic_DNA"/>
</dbReference>
<keyword evidence="6" id="KW-0493">Microtubule</keyword>
<protein>
    <recommendedName>
        <fullName evidence="6">Kinesin-like protein</fullName>
    </recommendedName>
</protein>
<feature type="compositionally biased region" description="Polar residues" evidence="8">
    <location>
        <begin position="1"/>
        <end position="13"/>
    </location>
</feature>
<keyword evidence="3 7" id="KW-0175">Coiled coil</keyword>
<feature type="compositionally biased region" description="Low complexity" evidence="8">
    <location>
        <begin position="49"/>
        <end position="61"/>
    </location>
</feature>
<feature type="compositionally biased region" description="Polar residues" evidence="8">
    <location>
        <begin position="22"/>
        <end position="48"/>
    </location>
</feature>
<dbReference type="GO" id="GO:0008017">
    <property type="term" value="F:microtubule binding"/>
    <property type="evidence" value="ECO:0007669"/>
    <property type="project" value="InterPro"/>
</dbReference>
<dbReference type="InterPro" id="IPR027640">
    <property type="entry name" value="Kinesin-like_fam"/>
</dbReference>
<dbReference type="SUPFAM" id="SSF52540">
    <property type="entry name" value="P-loop containing nucleoside triphosphate hydrolases"/>
    <property type="match status" value="1"/>
</dbReference>
<keyword evidence="11" id="KW-1185">Reference proteome</keyword>